<organism evidence="1 2">
    <name type="scientific">Salmonella enterica I</name>
    <dbReference type="NCBI Taxonomy" id="59201"/>
    <lineage>
        <taxon>Bacteria</taxon>
        <taxon>Pseudomonadati</taxon>
        <taxon>Pseudomonadota</taxon>
        <taxon>Gammaproteobacteria</taxon>
        <taxon>Enterobacterales</taxon>
        <taxon>Enterobacteriaceae</taxon>
        <taxon>Salmonella</taxon>
    </lineage>
</organism>
<gene>
    <name evidence="1" type="ORF">NCTC8256_01506</name>
</gene>
<evidence type="ECO:0000313" key="1">
    <source>
        <dbReference type="EMBL" id="SUH07606.1"/>
    </source>
</evidence>
<dbReference type="AlphaFoldDB" id="A0A379VL59"/>
<name>A0A379VL59_SALET</name>
<sequence length="120" mass="13960">MKYKALSIVYPAVENILNGTKDVEIRSWMPSSLPMKDLILVENRRYLNDGEIDTHAHARAMVDILSVREWTYEDYLNQPETVTIGRAWKPGYYIWLIGNVRKIKNEILCDAKKGIYEIDA</sequence>
<dbReference type="Gene3D" id="2.30.130.30">
    <property type="entry name" value="Hypothetical protein"/>
    <property type="match status" value="1"/>
</dbReference>
<evidence type="ECO:0008006" key="3">
    <source>
        <dbReference type="Google" id="ProtNLM"/>
    </source>
</evidence>
<reference evidence="1 2" key="1">
    <citation type="submission" date="2018-06" db="EMBL/GenBank/DDBJ databases">
        <authorList>
            <consortium name="Pathogen Informatics"/>
            <person name="Doyle S."/>
        </authorList>
    </citation>
    <scope>NUCLEOTIDE SEQUENCE [LARGE SCALE GENOMIC DNA]</scope>
    <source>
        <strain evidence="1 2">NCTC8256</strain>
    </source>
</reference>
<dbReference type="Proteomes" id="UP000254346">
    <property type="component" value="Unassembled WGS sequence"/>
</dbReference>
<evidence type="ECO:0000313" key="2">
    <source>
        <dbReference type="Proteomes" id="UP000254346"/>
    </source>
</evidence>
<dbReference type="SUPFAM" id="SSF88697">
    <property type="entry name" value="PUA domain-like"/>
    <property type="match status" value="1"/>
</dbReference>
<dbReference type="InterPro" id="IPR015947">
    <property type="entry name" value="PUA-like_sf"/>
</dbReference>
<dbReference type="EMBL" id="UGXR01000001">
    <property type="protein sequence ID" value="SUH07606.1"/>
    <property type="molecule type" value="Genomic_DNA"/>
</dbReference>
<accession>A0A379VL59</accession>
<protein>
    <recommendedName>
        <fullName evidence="3">ASCH domain-containing protein</fullName>
    </recommendedName>
</protein>
<proteinExistence type="predicted"/>